<evidence type="ECO:0000313" key="2">
    <source>
        <dbReference type="Proteomes" id="UP000317122"/>
    </source>
</evidence>
<comment type="caution">
    <text evidence="1">The sequence shown here is derived from an EMBL/GenBank/DDBJ whole genome shotgun (WGS) entry which is preliminary data.</text>
</comment>
<sequence length="61" mass="6895">MRAEQIEHFALGLTRAVLLDEDPVGDFRIEPPFLGEIGQQMPVDLDPFIEVERLQPDGEGF</sequence>
<reference evidence="1 2" key="1">
    <citation type="journal article" date="2015" name="Stand. Genomic Sci.">
        <title>Genomic Encyclopedia of Bacterial and Archaeal Type Strains, Phase III: the genomes of soil and plant-associated and newly described type strains.</title>
        <authorList>
            <person name="Whitman W.B."/>
            <person name="Woyke T."/>
            <person name="Klenk H.P."/>
            <person name="Zhou Y."/>
            <person name="Lilburn T.G."/>
            <person name="Beck B.J."/>
            <person name="De Vos P."/>
            <person name="Vandamme P."/>
            <person name="Eisen J.A."/>
            <person name="Garrity G."/>
            <person name="Hugenholtz P."/>
            <person name="Kyrpides N.C."/>
        </authorList>
    </citation>
    <scope>NUCLEOTIDE SEQUENCE [LARGE SCALE GENOMIC DNA]</scope>
    <source>
        <strain evidence="1 2">CGMCC 1.2546</strain>
    </source>
</reference>
<dbReference type="AlphaFoldDB" id="A0A562N8A5"/>
<evidence type="ECO:0000313" key="1">
    <source>
        <dbReference type="EMBL" id="TWI28121.1"/>
    </source>
</evidence>
<gene>
    <name evidence="1" type="ORF">IQ26_05399</name>
</gene>
<proteinExistence type="predicted"/>
<dbReference type="Proteomes" id="UP000317122">
    <property type="component" value="Unassembled WGS sequence"/>
</dbReference>
<protein>
    <submittedName>
        <fullName evidence="1">Uncharacterized protein</fullName>
    </submittedName>
</protein>
<keyword evidence="2" id="KW-1185">Reference proteome</keyword>
<name>A0A562N8A5_9HYPH</name>
<dbReference type="EMBL" id="VLKT01000040">
    <property type="protein sequence ID" value="TWI28121.1"/>
    <property type="molecule type" value="Genomic_DNA"/>
</dbReference>
<accession>A0A562N8A5</accession>
<organism evidence="1 2">
    <name type="scientific">Mesorhizobium tianshanense</name>
    <dbReference type="NCBI Taxonomy" id="39844"/>
    <lineage>
        <taxon>Bacteria</taxon>
        <taxon>Pseudomonadati</taxon>
        <taxon>Pseudomonadota</taxon>
        <taxon>Alphaproteobacteria</taxon>
        <taxon>Hyphomicrobiales</taxon>
        <taxon>Phyllobacteriaceae</taxon>
        <taxon>Mesorhizobium</taxon>
    </lineage>
</organism>